<reference evidence="2" key="1">
    <citation type="submission" date="2015-06" db="EMBL/GenBank/DDBJ databases">
        <title>Expansion of signal transduction pathways in fungi by whole-genome duplication.</title>
        <authorList>
            <consortium name="DOE Joint Genome Institute"/>
            <person name="Corrochano L.M."/>
            <person name="Kuo A."/>
            <person name="Marcet-Houben M."/>
            <person name="Polaino S."/>
            <person name="Salamov A."/>
            <person name="Villalobos J.M."/>
            <person name="Alvarez M.I."/>
            <person name="Avalos J."/>
            <person name="Benito E.P."/>
            <person name="Benoit I."/>
            <person name="Burger G."/>
            <person name="Camino L.P."/>
            <person name="Canovas D."/>
            <person name="Cerda-Olmedo E."/>
            <person name="Cheng J.-F."/>
            <person name="Dominguez A."/>
            <person name="Elias M."/>
            <person name="Eslava A.P."/>
            <person name="Glaser F."/>
            <person name="Grimwood J."/>
            <person name="Gutierrez G."/>
            <person name="Heitman J."/>
            <person name="Henrissat B."/>
            <person name="Iturriaga E.A."/>
            <person name="Lang B.F."/>
            <person name="Lavin J.L."/>
            <person name="Lee S."/>
            <person name="Li W."/>
            <person name="Lindquist E."/>
            <person name="Lopez-Garcia S."/>
            <person name="Luque E.M."/>
            <person name="Marcos A.T."/>
            <person name="Martin J."/>
            <person name="McCluskey K."/>
            <person name="Medina H.R."/>
            <person name="Miralles-Duran A."/>
            <person name="Miyazaki A."/>
            <person name="Munoz-Torres E."/>
            <person name="Oguiza J.A."/>
            <person name="Ohm R."/>
            <person name="Olmedo M."/>
            <person name="Orejas M."/>
            <person name="Ortiz-Castellanos L."/>
            <person name="Pisabarro A.G."/>
            <person name="Rodriguez-Romero J."/>
            <person name="Ruiz-Herrera J."/>
            <person name="Ruiz-Vazquez R."/>
            <person name="Sanz C."/>
            <person name="Schackwitz W."/>
            <person name="Schmutz J."/>
            <person name="Shahriari M."/>
            <person name="Shelest E."/>
            <person name="Silva-Franco F."/>
            <person name="Soanes D."/>
            <person name="Syed K."/>
            <person name="Tagua V.G."/>
            <person name="Talbot N.J."/>
            <person name="Thon M."/>
            <person name="De vries R.P."/>
            <person name="Wiebenga A."/>
            <person name="Yadav J.S."/>
            <person name="Braun E.L."/>
            <person name="Baker S."/>
            <person name="Garre V."/>
            <person name="Horwitz B."/>
            <person name="Torres-Martinez S."/>
            <person name="Idnurm A."/>
            <person name="Herrera-Estrella A."/>
            <person name="Gabaldon T."/>
            <person name="Grigoriev I.V."/>
        </authorList>
    </citation>
    <scope>NUCLEOTIDE SEQUENCE [LARGE SCALE GENOMIC DNA]</scope>
    <source>
        <strain evidence="2">NRRL 1555(-)</strain>
    </source>
</reference>
<dbReference type="Proteomes" id="UP000077315">
    <property type="component" value="Unassembled WGS sequence"/>
</dbReference>
<dbReference type="EMBL" id="KV440974">
    <property type="protein sequence ID" value="OAD77907.1"/>
    <property type="molecule type" value="Genomic_DNA"/>
</dbReference>
<dbReference type="InParanoid" id="A0A167PH59"/>
<organism evidence="1 2">
    <name type="scientific">Phycomyces blakesleeanus (strain ATCC 8743b / DSM 1359 / FGSC 10004 / NBRC 33097 / NRRL 1555)</name>
    <dbReference type="NCBI Taxonomy" id="763407"/>
    <lineage>
        <taxon>Eukaryota</taxon>
        <taxon>Fungi</taxon>
        <taxon>Fungi incertae sedis</taxon>
        <taxon>Mucoromycota</taxon>
        <taxon>Mucoromycotina</taxon>
        <taxon>Mucoromycetes</taxon>
        <taxon>Mucorales</taxon>
        <taxon>Phycomycetaceae</taxon>
        <taxon>Phycomyces</taxon>
    </lineage>
</organism>
<protein>
    <submittedName>
        <fullName evidence="1">Uncharacterized protein</fullName>
    </submittedName>
</protein>
<accession>A0A167PH59</accession>
<dbReference type="GeneID" id="28995980"/>
<proteinExistence type="predicted"/>
<evidence type="ECO:0000313" key="2">
    <source>
        <dbReference type="Proteomes" id="UP000077315"/>
    </source>
</evidence>
<gene>
    <name evidence="1" type="ORF">PHYBLDRAFT_164789</name>
</gene>
<sequence length="232" mass="27161">MYTKGFINLETLLRLPSPTEEECEYLFTLWSYDNFLEYSHNRPMPDDDKISNTLLLVQNILFLKRTSFKHNSQNSYENKNPPVVHRIYEKKGPYVIRLTIEINNNLKSPSERVFKIPSRWVLYYLRRDSRPERKATPRSTLEQEPLSVRSSLSMVTPLNTISIFDLVPQNPSVGISVQEEGDKVQEIITSTEEWETTSSKAALKRKLTDILEADILSKERSDYSSKKRRRLD</sequence>
<dbReference type="RefSeq" id="XP_018295947.1">
    <property type="nucleotide sequence ID" value="XM_018435074.1"/>
</dbReference>
<dbReference type="AlphaFoldDB" id="A0A167PH59"/>
<evidence type="ECO:0000313" key="1">
    <source>
        <dbReference type="EMBL" id="OAD77907.1"/>
    </source>
</evidence>
<dbReference type="VEuPathDB" id="FungiDB:PHYBLDRAFT_164789"/>
<name>A0A167PH59_PHYB8</name>
<keyword evidence="2" id="KW-1185">Reference proteome</keyword>